<feature type="domain" description="DNA methylase N-4/N-6" evidence="4">
    <location>
        <begin position="26"/>
        <end position="293"/>
    </location>
</feature>
<keyword evidence="6" id="KW-1185">Reference proteome</keyword>
<dbReference type="GO" id="GO:0003677">
    <property type="term" value="F:DNA binding"/>
    <property type="evidence" value="ECO:0007669"/>
    <property type="project" value="InterPro"/>
</dbReference>
<dbReference type="PANTHER" id="PTHR13370:SF3">
    <property type="entry name" value="TRNA (GUANINE(10)-N2)-METHYLTRANSFERASE HOMOLOG"/>
    <property type="match status" value="1"/>
</dbReference>
<dbReference type="InterPro" id="IPR029063">
    <property type="entry name" value="SAM-dependent_MTases_sf"/>
</dbReference>
<name>A0A1I1MA00_9FLAO</name>
<gene>
    <name evidence="5" type="ORF">SAMN05216297_102268</name>
</gene>
<dbReference type="Proteomes" id="UP000199672">
    <property type="component" value="Unassembled WGS sequence"/>
</dbReference>
<dbReference type="InterPro" id="IPR001091">
    <property type="entry name" value="RM_Methyltransferase"/>
</dbReference>
<comment type="similarity">
    <text evidence="3">Belongs to the N(4)/N(6)-methyltransferase family.</text>
</comment>
<organism evidence="5 6">
    <name type="scientific">Flavobacterium phragmitis</name>
    <dbReference type="NCBI Taxonomy" id="739143"/>
    <lineage>
        <taxon>Bacteria</taxon>
        <taxon>Pseudomonadati</taxon>
        <taxon>Bacteroidota</taxon>
        <taxon>Flavobacteriia</taxon>
        <taxon>Flavobacteriales</taxon>
        <taxon>Flavobacteriaceae</taxon>
        <taxon>Flavobacterium</taxon>
    </lineage>
</organism>
<dbReference type="InterPro" id="IPR002941">
    <property type="entry name" value="DNA_methylase_N4/N6"/>
</dbReference>
<keyword evidence="2 5" id="KW-0808">Transferase</keyword>
<dbReference type="STRING" id="739143.SAMN05216297_102268"/>
<evidence type="ECO:0000256" key="2">
    <source>
        <dbReference type="ARBA" id="ARBA00022679"/>
    </source>
</evidence>
<protein>
    <recommendedName>
        <fullName evidence="3">Methyltransferase</fullName>
        <ecNumber evidence="3">2.1.1.-</ecNumber>
    </recommendedName>
</protein>
<dbReference type="SUPFAM" id="SSF53335">
    <property type="entry name" value="S-adenosyl-L-methionine-dependent methyltransferases"/>
    <property type="match status" value="1"/>
</dbReference>
<keyword evidence="1 5" id="KW-0489">Methyltransferase</keyword>
<dbReference type="PRINTS" id="PR00508">
    <property type="entry name" value="S21N4MTFRASE"/>
</dbReference>
<dbReference type="AlphaFoldDB" id="A0A1I1MA00"/>
<sequence length="310" mass="35785">MKFETNKVYQGDCIEVMKKFPENSIACCITDPPYNYEFIDHKWSDSEVKRRTERVKDSNTMVKNIPYGSGLAGGVRNSRWYEKNRNNDLEYMKWCQLWTDELFRVCKAGAPVAVFNSNRSIAHVQIALENSGFYTRDLLVYKRNSGIPRGLNLEKKLEKMGESNSEDWNGWHSAFRNEWEAIILVQKPLINNYWETLQKTNVGVFKTVNEDGSFQSNILENFSSKGKDEKFDHCTVKPLGLIKKLVDTLVPLHKENIIFDPFSGSGTTLVAAQELGFEYIGIEIEKNYVPIINDRLEKSRLVKELNPSLF</sequence>
<proteinExistence type="inferred from homology"/>
<dbReference type="RefSeq" id="WP_091491123.1">
    <property type="nucleotide sequence ID" value="NZ_FOMH01000002.1"/>
</dbReference>
<evidence type="ECO:0000259" key="4">
    <source>
        <dbReference type="Pfam" id="PF01555"/>
    </source>
</evidence>
<dbReference type="GO" id="GO:0032259">
    <property type="term" value="P:methylation"/>
    <property type="evidence" value="ECO:0007669"/>
    <property type="project" value="UniProtKB-KW"/>
</dbReference>
<evidence type="ECO:0000313" key="5">
    <source>
        <dbReference type="EMBL" id="SFC78460.1"/>
    </source>
</evidence>
<dbReference type="EC" id="2.1.1.-" evidence="3"/>
<dbReference type="GO" id="GO:0008170">
    <property type="term" value="F:N-methyltransferase activity"/>
    <property type="evidence" value="ECO:0007669"/>
    <property type="project" value="InterPro"/>
</dbReference>
<evidence type="ECO:0000256" key="1">
    <source>
        <dbReference type="ARBA" id="ARBA00022603"/>
    </source>
</evidence>
<evidence type="ECO:0000313" key="6">
    <source>
        <dbReference type="Proteomes" id="UP000199672"/>
    </source>
</evidence>
<dbReference type="PANTHER" id="PTHR13370">
    <property type="entry name" value="RNA METHYLASE-RELATED"/>
    <property type="match status" value="1"/>
</dbReference>
<dbReference type="Gene3D" id="3.40.50.150">
    <property type="entry name" value="Vaccinia Virus protein VP39"/>
    <property type="match status" value="1"/>
</dbReference>
<dbReference type="OrthoDB" id="9800801at2"/>
<dbReference type="GO" id="GO:0005737">
    <property type="term" value="C:cytoplasm"/>
    <property type="evidence" value="ECO:0007669"/>
    <property type="project" value="TreeGrafter"/>
</dbReference>
<dbReference type="EMBL" id="FOMH01000002">
    <property type="protein sequence ID" value="SFC78460.1"/>
    <property type="molecule type" value="Genomic_DNA"/>
</dbReference>
<accession>A0A1I1MA00</accession>
<reference evidence="6" key="1">
    <citation type="submission" date="2016-10" db="EMBL/GenBank/DDBJ databases">
        <authorList>
            <person name="Varghese N."/>
            <person name="Submissions S."/>
        </authorList>
    </citation>
    <scope>NUCLEOTIDE SEQUENCE [LARGE SCALE GENOMIC DNA]</scope>
    <source>
        <strain evidence="6">CGMCC 1.10370</strain>
    </source>
</reference>
<dbReference type="Pfam" id="PF01555">
    <property type="entry name" value="N6_N4_Mtase"/>
    <property type="match status" value="1"/>
</dbReference>
<evidence type="ECO:0000256" key="3">
    <source>
        <dbReference type="RuleBase" id="RU362026"/>
    </source>
</evidence>